<keyword evidence="5" id="KW-0210">Decarboxylase</keyword>
<dbReference type="AlphaFoldDB" id="X1RHX4"/>
<reference evidence="10" key="1">
    <citation type="journal article" date="2014" name="Front. Microbiol.">
        <title>High frequency of phylogenetically diverse reductive dehalogenase-homologous genes in deep subseafloor sedimentary metagenomes.</title>
        <authorList>
            <person name="Kawai M."/>
            <person name="Futagami T."/>
            <person name="Toyoda A."/>
            <person name="Takaki Y."/>
            <person name="Nishi S."/>
            <person name="Hori S."/>
            <person name="Arai W."/>
            <person name="Tsubouchi T."/>
            <person name="Morono Y."/>
            <person name="Uchiyama I."/>
            <person name="Ito T."/>
            <person name="Fujiyama A."/>
            <person name="Inagaki F."/>
            <person name="Takami H."/>
        </authorList>
    </citation>
    <scope>NUCLEOTIDE SEQUENCE</scope>
    <source>
        <strain evidence="10">Expedition CK06-06</strain>
    </source>
</reference>
<dbReference type="GO" id="GO:0004425">
    <property type="term" value="F:indole-3-glycerol-phosphate synthase activity"/>
    <property type="evidence" value="ECO:0007669"/>
    <property type="project" value="UniProtKB-EC"/>
</dbReference>
<dbReference type="PANTHER" id="PTHR22854:SF2">
    <property type="entry name" value="INDOLE-3-GLYCEROL-PHOSPHATE SYNTHASE"/>
    <property type="match status" value="1"/>
</dbReference>
<dbReference type="FunFam" id="3.20.20.70:FF:000024">
    <property type="entry name" value="Indole-3-glycerol phosphate synthase"/>
    <property type="match status" value="1"/>
</dbReference>
<dbReference type="HAMAP" id="MF_00134_B">
    <property type="entry name" value="IGPS_B"/>
    <property type="match status" value="1"/>
</dbReference>
<keyword evidence="6" id="KW-0822">Tryptophan biosynthesis</keyword>
<evidence type="ECO:0000256" key="5">
    <source>
        <dbReference type="ARBA" id="ARBA00022793"/>
    </source>
</evidence>
<dbReference type="InterPro" id="IPR013798">
    <property type="entry name" value="Indole-3-glycerol_P_synth_dom"/>
</dbReference>
<dbReference type="Pfam" id="PF00218">
    <property type="entry name" value="IGPS"/>
    <property type="match status" value="1"/>
</dbReference>
<evidence type="ECO:0000256" key="8">
    <source>
        <dbReference type="ARBA" id="ARBA00023239"/>
    </source>
</evidence>
<evidence type="ECO:0000313" key="10">
    <source>
        <dbReference type="EMBL" id="GAI80218.1"/>
    </source>
</evidence>
<keyword evidence="7" id="KW-0057">Aromatic amino acid biosynthesis</keyword>
<dbReference type="InterPro" id="IPR013785">
    <property type="entry name" value="Aldolase_TIM"/>
</dbReference>
<dbReference type="EMBL" id="BARW01006749">
    <property type="protein sequence ID" value="GAI80218.1"/>
    <property type="molecule type" value="Genomic_DNA"/>
</dbReference>
<dbReference type="UniPathway" id="UPA00035">
    <property type="reaction ID" value="UER00043"/>
</dbReference>
<accession>X1RHX4</accession>
<dbReference type="PANTHER" id="PTHR22854">
    <property type="entry name" value="TRYPTOPHAN BIOSYNTHESIS PROTEIN"/>
    <property type="match status" value="1"/>
</dbReference>
<keyword evidence="4" id="KW-0028">Amino-acid biosynthesis</keyword>
<evidence type="ECO:0000256" key="3">
    <source>
        <dbReference type="ARBA" id="ARBA00012362"/>
    </source>
</evidence>
<dbReference type="GO" id="GO:0004640">
    <property type="term" value="F:phosphoribosylanthranilate isomerase activity"/>
    <property type="evidence" value="ECO:0007669"/>
    <property type="project" value="TreeGrafter"/>
</dbReference>
<dbReference type="CDD" id="cd00331">
    <property type="entry name" value="IGPS"/>
    <property type="match status" value="1"/>
</dbReference>
<sequence length="268" mass="30159">MNILDNIIIHKQEEIKQDKKQIPLQFLIDLIKKGLTPTRNFFDCLSSDSYISIIAELKFASPSRGLISKEKSLEKIVKAYANGGAAAISVLTEKKFFQGHPDNIHKVKKITSVPVLRKDFIFDEYQIYQSRCLGADAILLIASLLDQTLLNHFQNIARSLNMDCLVEVHNIDELYKALGAESNIIGINNRNLENFSIDLSRTGELSHLIPKDCLLISESGIKNYQDIEELSFYGIDAVLIGEILMSANNLNKRLKELAGVVKKNGKRK</sequence>
<name>X1RHX4_9ZZZZ</name>
<evidence type="ECO:0000256" key="4">
    <source>
        <dbReference type="ARBA" id="ARBA00022605"/>
    </source>
</evidence>
<feature type="domain" description="Indole-3-glycerol phosphate synthase" evidence="9">
    <location>
        <begin position="4"/>
        <end position="257"/>
    </location>
</feature>
<keyword evidence="8" id="KW-0456">Lyase</keyword>
<evidence type="ECO:0000256" key="6">
    <source>
        <dbReference type="ARBA" id="ARBA00022822"/>
    </source>
</evidence>
<dbReference type="Gene3D" id="3.20.20.70">
    <property type="entry name" value="Aldolase class I"/>
    <property type="match status" value="1"/>
</dbReference>
<dbReference type="InterPro" id="IPR011060">
    <property type="entry name" value="RibuloseP-bd_barrel"/>
</dbReference>
<evidence type="ECO:0000259" key="9">
    <source>
        <dbReference type="Pfam" id="PF00218"/>
    </source>
</evidence>
<dbReference type="EC" id="4.1.1.48" evidence="3"/>
<dbReference type="NCBIfam" id="NF001377">
    <property type="entry name" value="PRK00278.2-4"/>
    <property type="match status" value="1"/>
</dbReference>
<gene>
    <name evidence="10" type="ORF">S12H4_14171</name>
</gene>
<organism evidence="10">
    <name type="scientific">marine sediment metagenome</name>
    <dbReference type="NCBI Taxonomy" id="412755"/>
    <lineage>
        <taxon>unclassified sequences</taxon>
        <taxon>metagenomes</taxon>
        <taxon>ecological metagenomes</taxon>
    </lineage>
</organism>
<proteinExistence type="inferred from homology"/>
<dbReference type="InterPro" id="IPR045186">
    <property type="entry name" value="Indole-3-glycerol_P_synth"/>
</dbReference>
<protein>
    <recommendedName>
        <fullName evidence="3">indole-3-glycerol-phosphate synthase</fullName>
        <ecNumber evidence="3">4.1.1.48</ecNumber>
    </recommendedName>
</protein>
<dbReference type="GO" id="GO:0000162">
    <property type="term" value="P:L-tryptophan biosynthetic process"/>
    <property type="evidence" value="ECO:0007669"/>
    <property type="project" value="UniProtKB-UniPathway"/>
</dbReference>
<evidence type="ECO:0000256" key="7">
    <source>
        <dbReference type="ARBA" id="ARBA00023141"/>
    </source>
</evidence>
<comment type="catalytic activity">
    <reaction evidence="1">
        <text>1-(2-carboxyphenylamino)-1-deoxy-D-ribulose 5-phosphate + H(+) = (1S,2R)-1-C-(indol-3-yl)glycerol 3-phosphate + CO2 + H2O</text>
        <dbReference type="Rhea" id="RHEA:23476"/>
        <dbReference type="ChEBI" id="CHEBI:15377"/>
        <dbReference type="ChEBI" id="CHEBI:15378"/>
        <dbReference type="ChEBI" id="CHEBI:16526"/>
        <dbReference type="ChEBI" id="CHEBI:58613"/>
        <dbReference type="ChEBI" id="CHEBI:58866"/>
        <dbReference type="EC" id="4.1.1.48"/>
    </reaction>
</comment>
<comment type="pathway">
    <text evidence="2">Amino-acid biosynthesis; L-tryptophan biosynthesis; L-tryptophan from chorismate: step 4/5.</text>
</comment>
<dbReference type="SUPFAM" id="SSF51366">
    <property type="entry name" value="Ribulose-phoshate binding barrel"/>
    <property type="match status" value="1"/>
</dbReference>
<comment type="caution">
    <text evidence="10">The sequence shown here is derived from an EMBL/GenBank/DDBJ whole genome shotgun (WGS) entry which is preliminary data.</text>
</comment>
<evidence type="ECO:0000256" key="2">
    <source>
        <dbReference type="ARBA" id="ARBA00004696"/>
    </source>
</evidence>
<evidence type="ECO:0000256" key="1">
    <source>
        <dbReference type="ARBA" id="ARBA00001633"/>
    </source>
</evidence>